<evidence type="ECO:0000313" key="2">
    <source>
        <dbReference type="Proteomes" id="UP001234178"/>
    </source>
</evidence>
<gene>
    <name evidence="1" type="ORF">OUZ56_031560</name>
</gene>
<proteinExistence type="predicted"/>
<name>A0ABQ9ZVD6_9CRUS</name>
<reference evidence="1 2" key="1">
    <citation type="journal article" date="2023" name="Nucleic Acids Res.">
        <title>The hologenome of Daphnia magna reveals possible DNA methylation and microbiome-mediated evolution of the host genome.</title>
        <authorList>
            <person name="Chaturvedi A."/>
            <person name="Li X."/>
            <person name="Dhandapani V."/>
            <person name="Marshall H."/>
            <person name="Kissane S."/>
            <person name="Cuenca-Cambronero M."/>
            <person name="Asole G."/>
            <person name="Calvet F."/>
            <person name="Ruiz-Romero M."/>
            <person name="Marangio P."/>
            <person name="Guigo R."/>
            <person name="Rago D."/>
            <person name="Mirbahai L."/>
            <person name="Eastwood N."/>
            <person name="Colbourne J.K."/>
            <person name="Zhou J."/>
            <person name="Mallon E."/>
            <person name="Orsini L."/>
        </authorList>
    </citation>
    <scope>NUCLEOTIDE SEQUENCE [LARGE SCALE GENOMIC DNA]</scope>
    <source>
        <strain evidence="1">LRV0_1</strain>
    </source>
</reference>
<evidence type="ECO:0000313" key="1">
    <source>
        <dbReference type="EMBL" id="KAK4016600.1"/>
    </source>
</evidence>
<comment type="caution">
    <text evidence="1">The sequence shown here is derived from an EMBL/GenBank/DDBJ whole genome shotgun (WGS) entry which is preliminary data.</text>
</comment>
<organism evidence="1 2">
    <name type="scientific">Daphnia magna</name>
    <dbReference type="NCBI Taxonomy" id="35525"/>
    <lineage>
        <taxon>Eukaryota</taxon>
        <taxon>Metazoa</taxon>
        <taxon>Ecdysozoa</taxon>
        <taxon>Arthropoda</taxon>
        <taxon>Crustacea</taxon>
        <taxon>Branchiopoda</taxon>
        <taxon>Diplostraca</taxon>
        <taxon>Cladocera</taxon>
        <taxon>Anomopoda</taxon>
        <taxon>Daphniidae</taxon>
        <taxon>Daphnia</taxon>
    </lineage>
</organism>
<keyword evidence="2" id="KW-1185">Reference proteome</keyword>
<sequence>MTAIQKNRFINKAKFAFAKSSNSEQVESRNGVVGDEHSTTKSIVLSATRVSGNAIKRSRAFYLASPNNDKRHCQTQQLLLDRSCRPLRRASIVD</sequence>
<dbReference type="Proteomes" id="UP001234178">
    <property type="component" value="Unassembled WGS sequence"/>
</dbReference>
<accession>A0ABQ9ZVD6</accession>
<dbReference type="EMBL" id="JAOYFB010000005">
    <property type="protein sequence ID" value="KAK4016600.1"/>
    <property type="molecule type" value="Genomic_DNA"/>
</dbReference>
<protein>
    <submittedName>
        <fullName evidence="1">Uncharacterized protein</fullName>
    </submittedName>
</protein>